<protein>
    <submittedName>
        <fullName evidence="1">Uncharacterized protein</fullName>
    </submittedName>
</protein>
<evidence type="ECO:0000313" key="2">
    <source>
        <dbReference type="Proteomes" id="UP000319160"/>
    </source>
</evidence>
<dbReference type="EMBL" id="VFLP01000050">
    <property type="protein sequence ID" value="TRX90993.1"/>
    <property type="molecule type" value="Genomic_DNA"/>
</dbReference>
<reference evidence="2" key="1">
    <citation type="submission" date="2019-06" db="EMBL/GenBank/DDBJ databases">
        <title>Draft genome sequence of the griseofulvin-producing fungus Xylaria cubensis strain G536.</title>
        <authorList>
            <person name="Mead M.E."/>
            <person name="Raja H.A."/>
            <person name="Steenwyk J.L."/>
            <person name="Knowles S.L."/>
            <person name="Oberlies N.H."/>
            <person name="Rokas A."/>
        </authorList>
    </citation>
    <scope>NUCLEOTIDE SEQUENCE [LARGE SCALE GENOMIC DNA]</scope>
    <source>
        <strain evidence="2">G536</strain>
    </source>
</reference>
<sequence>MRRFSPMFVLLGNFGLNLRSPLHSDIDRLYELFGLIKSIMAGNGNIPLVSVDTAGPENVYSSFNSSQYTEPVFASRNTLLPVRIKDAMRVDLEYNTPCSNYRKIEDGVSPLGSAEVLGGKVGDIANGPFVEALRKLKRGKDNYLHTHREVLKRTNSPGDESDESKDNLKALDGHRKLIRDEEEQLTAKLFQPNDPKSTWIRQAWGLRSNIERRISTARHQLFREGENILSRPVPRAECATYGPGNKLDT</sequence>
<gene>
    <name evidence="1" type="ORF">FHL15_008198</name>
</gene>
<dbReference type="OrthoDB" id="4770242at2759"/>
<accession>A0A553HSS0</accession>
<dbReference type="Proteomes" id="UP000319160">
    <property type="component" value="Unassembled WGS sequence"/>
</dbReference>
<name>A0A553HSS0_9PEZI</name>
<dbReference type="AlphaFoldDB" id="A0A553HSS0"/>
<comment type="caution">
    <text evidence="1">The sequence shown here is derived from an EMBL/GenBank/DDBJ whole genome shotgun (WGS) entry which is preliminary data.</text>
</comment>
<organism evidence="1 2">
    <name type="scientific">Xylaria flabelliformis</name>
    <dbReference type="NCBI Taxonomy" id="2512241"/>
    <lineage>
        <taxon>Eukaryota</taxon>
        <taxon>Fungi</taxon>
        <taxon>Dikarya</taxon>
        <taxon>Ascomycota</taxon>
        <taxon>Pezizomycotina</taxon>
        <taxon>Sordariomycetes</taxon>
        <taxon>Xylariomycetidae</taxon>
        <taxon>Xylariales</taxon>
        <taxon>Xylariaceae</taxon>
        <taxon>Xylaria</taxon>
    </lineage>
</organism>
<evidence type="ECO:0000313" key="1">
    <source>
        <dbReference type="EMBL" id="TRX90993.1"/>
    </source>
</evidence>
<proteinExistence type="predicted"/>
<keyword evidence="2" id="KW-1185">Reference proteome</keyword>